<dbReference type="Gene3D" id="2.40.100.10">
    <property type="entry name" value="Cyclophilin-like"/>
    <property type="match status" value="1"/>
</dbReference>
<dbReference type="CDD" id="cd01920">
    <property type="entry name" value="cyclophilin_EcCYP_like"/>
    <property type="match status" value="1"/>
</dbReference>
<proteinExistence type="inferred from homology"/>
<dbReference type="SUPFAM" id="SSF50891">
    <property type="entry name" value="Cyclophilin-like"/>
    <property type="match status" value="1"/>
</dbReference>
<dbReference type="EMBL" id="QOPD01000004">
    <property type="protein sequence ID" value="RCL38267.1"/>
    <property type="molecule type" value="Genomic_DNA"/>
</dbReference>
<comment type="similarity">
    <text evidence="2 5">Belongs to the cyclophilin-type PPIase family.</text>
</comment>
<evidence type="ECO:0000256" key="4">
    <source>
        <dbReference type="ARBA" id="ARBA00023235"/>
    </source>
</evidence>
<dbReference type="InterPro" id="IPR020892">
    <property type="entry name" value="Cyclophilin-type_PPIase_CS"/>
</dbReference>
<gene>
    <name evidence="7" type="ORF">DBW97_03160</name>
</gene>
<dbReference type="Proteomes" id="UP000252147">
    <property type="component" value="Unassembled WGS sequence"/>
</dbReference>
<organism evidence="7 8">
    <name type="scientific">SAR86 cluster bacterium</name>
    <dbReference type="NCBI Taxonomy" id="2030880"/>
    <lineage>
        <taxon>Bacteria</taxon>
        <taxon>Pseudomonadati</taxon>
        <taxon>Pseudomonadota</taxon>
        <taxon>Gammaproteobacteria</taxon>
        <taxon>SAR86 cluster</taxon>
    </lineage>
</organism>
<comment type="catalytic activity">
    <reaction evidence="5">
        <text>[protein]-peptidylproline (omega=180) = [protein]-peptidylproline (omega=0)</text>
        <dbReference type="Rhea" id="RHEA:16237"/>
        <dbReference type="Rhea" id="RHEA-COMP:10747"/>
        <dbReference type="Rhea" id="RHEA-COMP:10748"/>
        <dbReference type="ChEBI" id="CHEBI:83833"/>
        <dbReference type="ChEBI" id="CHEBI:83834"/>
        <dbReference type="EC" id="5.2.1.8"/>
    </reaction>
</comment>
<evidence type="ECO:0000313" key="7">
    <source>
        <dbReference type="EMBL" id="RCL38267.1"/>
    </source>
</evidence>
<name>A0A368BN23_9GAMM</name>
<dbReference type="InterPro" id="IPR002130">
    <property type="entry name" value="Cyclophilin-type_PPIase_dom"/>
</dbReference>
<accession>A0A368BN23</accession>
<reference evidence="7 8" key="1">
    <citation type="journal article" date="2018" name="Microbiome">
        <title>Fine metagenomic profile of the Mediterranean stratified and mixed water columns revealed by assembly and recruitment.</title>
        <authorList>
            <person name="Haro-Moreno J.M."/>
            <person name="Lopez-Perez M."/>
            <person name="De La Torre J.R."/>
            <person name="Picazo A."/>
            <person name="Camacho A."/>
            <person name="Rodriguez-Valera F."/>
        </authorList>
    </citation>
    <scope>NUCLEOTIDE SEQUENCE [LARGE SCALE GENOMIC DNA]</scope>
    <source>
        <strain evidence="7">MED-G83</strain>
    </source>
</reference>
<dbReference type="EC" id="5.2.1.8" evidence="5"/>
<dbReference type="PIRSF" id="PIRSF001467">
    <property type="entry name" value="Peptidylpro_ismrse"/>
    <property type="match status" value="1"/>
</dbReference>
<dbReference type="GO" id="GO:0003755">
    <property type="term" value="F:peptidyl-prolyl cis-trans isomerase activity"/>
    <property type="evidence" value="ECO:0007669"/>
    <property type="project" value="UniProtKB-UniRule"/>
</dbReference>
<dbReference type="PROSITE" id="PS50072">
    <property type="entry name" value="CSA_PPIASE_2"/>
    <property type="match status" value="1"/>
</dbReference>
<evidence type="ECO:0000256" key="2">
    <source>
        <dbReference type="ARBA" id="ARBA00007365"/>
    </source>
</evidence>
<protein>
    <recommendedName>
        <fullName evidence="5">Peptidyl-prolyl cis-trans isomerase</fullName>
        <shortName evidence="5">PPIase</shortName>
        <ecNumber evidence="5">5.2.1.8</ecNumber>
    </recommendedName>
</protein>
<comment type="caution">
    <text evidence="7">The sequence shown here is derived from an EMBL/GenBank/DDBJ whole genome shotgun (WGS) entry which is preliminary data.</text>
</comment>
<dbReference type="InterPro" id="IPR024936">
    <property type="entry name" value="Cyclophilin-type_PPIase"/>
</dbReference>
<evidence type="ECO:0000313" key="8">
    <source>
        <dbReference type="Proteomes" id="UP000252147"/>
    </source>
</evidence>
<dbReference type="PROSITE" id="PS00170">
    <property type="entry name" value="CSA_PPIASE_1"/>
    <property type="match status" value="1"/>
</dbReference>
<evidence type="ECO:0000256" key="5">
    <source>
        <dbReference type="RuleBase" id="RU363019"/>
    </source>
</evidence>
<dbReference type="InterPro" id="IPR029000">
    <property type="entry name" value="Cyclophilin-like_dom_sf"/>
</dbReference>
<dbReference type="InterPro" id="IPR044665">
    <property type="entry name" value="E_coli_cyclophilin_A-like"/>
</dbReference>
<evidence type="ECO:0000256" key="1">
    <source>
        <dbReference type="ARBA" id="ARBA00002388"/>
    </source>
</evidence>
<evidence type="ECO:0000256" key="3">
    <source>
        <dbReference type="ARBA" id="ARBA00023110"/>
    </source>
</evidence>
<dbReference type="AlphaFoldDB" id="A0A368BN23"/>
<evidence type="ECO:0000259" key="6">
    <source>
        <dbReference type="PROSITE" id="PS50072"/>
    </source>
</evidence>
<dbReference type="Pfam" id="PF00160">
    <property type="entry name" value="Pro_isomerase"/>
    <property type="match status" value="1"/>
</dbReference>
<dbReference type="GO" id="GO:0006457">
    <property type="term" value="P:protein folding"/>
    <property type="evidence" value="ECO:0007669"/>
    <property type="project" value="InterPro"/>
</dbReference>
<comment type="function">
    <text evidence="1 5">PPIases accelerate the folding of proteins. It catalyzes the cis-trans isomerization of proline imidic peptide bonds in oligopeptides.</text>
</comment>
<keyword evidence="4 5" id="KW-0413">Isomerase</keyword>
<dbReference type="PANTHER" id="PTHR43246">
    <property type="entry name" value="PEPTIDYL-PROLYL CIS-TRANS ISOMERASE CYP38, CHLOROPLASTIC"/>
    <property type="match status" value="1"/>
</dbReference>
<feature type="domain" description="PPIase cyclophilin-type" evidence="6">
    <location>
        <begin position="31"/>
        <end position="190"/>
    </location>
</feature>
<sequence length="192" mass="21408">MKKIIFVALLLLGALIFFMNQGEKMIKVKLNTSYGEIVIELDSENAPITTENFLSYVDSGFYDETIFHRVISNFMIQGGGHNEDMSAKDNKLDPIQNEANNGLKNDRGTIAMARTANPHSASSQFFINHVNNDFLNFRTNQVDEGWGYAVFGKVVEGLDVVDQIAATQTTSVPPYQDVPIESVKILKAERVD</sequence>
<keyword evidence="3 5" id="KW-0697">Rotamase</keyword>
<dbReference type="PRINTS" id="PR00153">
    <property type="entry name" value="CSAPPISMRASE"/>
</dbReference>